<evidence type="ECO:0000256" key="6">
    <source>
        <dbReference type="ARBA" id="ARBA00031269"/>
    </source>
</evidence>
<name>H8WVT3_CANO9</name>
<dbReference type="InterPro" id="IPR009016">
    <property type="entry name" value="Fe_hydrogenase"/>
</dbReference>
<evidence type="ECO:0000259" key="7">
    <source>
        <dbReference type="Pfam" id="PF02906"/>
    </source>
</evidence>
<reference evidence="8 9" key="1">
    <citation type="journal article" date="2012" name="PLoS ONE">
        <title>Sequence and analysis of the genome of the pathogenic yeast Candida orthopsilosis.</title>
        <authorList>
            <person name="Riccombeni A."/>
            <person name="Vidanes G."/>
            <person name="Proux-Wera E."/>
            <person name="Wolfe K.H."/>
            <person name="Butler G."/>
        </authorList>
    </citation>
    <scope>NUCLEOTIDE SEQUENCE [LARGE SCALE GENOMIC DNA]</scope>
    <source>
        <strain evidence="8 9">Co 90-125</strain>
    </source>
</reference>
<dbReference type="InterPro" id="IPR050340">
    <property type="entry name" value="Cytosolic_Fe-S_CAF"/>
</dbReference>
<feature type="domain" description="Iron hydrogenase large subunit C-terminal" evidence="7">
    <location>
        <begin position="119"/>
        <end position="452"/>
    </location>
</feature>
<gene>
    <name evidence="8" type="ORF">CORT_0A01650</name>
</gene>
<dbReference type="InterPro" id="IPR004108">
    <property type="entry name" value="Fe_hydrogenase_lsu_C"/>
</dbReference>
<keyword evidence="9" id="KW-1185">Reference proteome</keyword>
<dbReference type="eggNOG" id="KOG2439">
    <property type="taxonomic scope" value="Eukaryota"/>
</dbReference>
<evidence type="ECO:0000256" key="1">
    <source>
        <dbReference type="ARBA" id="ARBA00006596"/>
    </source>
</evidence>
<keyword evidence="4" id="KW-0004">4Fe-4S</keyword>
<proteinExistence type="inferred from homology"/>
<organism evidence="8 9">
    <name type="scientific">Candida orthopsilosis (strain 90-125)</name>
    <name type="common">Yeast</name>
    <dbReference type="NCBI Taxonomy" id="1136231"/>
    <lineage>
        <taxon>Eukaryota</taxon>
        <taxon>Fungi</taxon>
        <taxon>Dikarya</taxon>
        <taxon>Ascomycota</taxon>
        <taxon>Saccharomycotina</taxon>
        <taxon>Pichiomycetes</taxon>
        <taxon>Debaryomycetaceae</taxon>
        <taxon>Candida/Lodderomyces clade</taxon>
        <taxon>Candida</taxon>
    </lineage>
</organism>
<dbReference type="GO" id="GO:0051539">
    <property type="term" value="F:4 iron, 4 sulfur cluster binding"/>
    <property type="evidence" value="ECO:0007669"/>
    <property type="project" value="UniProtKB-KW"/>
</dbReference>
<dbReference type="Gene3D" id="3.40.950.10">
    <property type="entry name" value="Fe-only Hydrogenase (Larger Subunit), Chain L, domain 3"/>
    <property type="match status" value="1"/>
</dbReference>
<dbReference type="Pfam" id="PF02906">
    <property type="entry name" value="Fe_hyd_lg_C"/>
    <property type="match status" value="1"/>
</dbReference>
<comment type="similarity">
    <text evidence="1">Belongs to the NARF family.</text>
</comment>
<dbReference type="AlphaFoldDB" id="H8WVT3"/>
<evidence type="ECO:0000256" key="5">
    <source>
        <dbReference type="ARBA" id="ARBA00023014"/>
    </source>
</evidence>
<keyword evidence="5" id="KW-0411">Iron-sulfur</keyword>
<dbReference type="PANTHER" id="PTHR11615">
    <property type="entry name" value="NITRATE, FORMATE, IRON DEHYDROGENASE"/>
    <property type="match status" value="1"/>
</dbReference>
<dbReference type="Gene3D" id="3.40.50.1780">
    <property type="match status" value="1"/>
</dbReference>
<dbReference type="RefSeq" id="XP_003865997.1">
    <property type="nucleotide sequence ID" value="XM_003865949.1"/>
</dbReference>
<dbReference type="Gene3D" id="3.30.70.20">
    <property type="match status" value="1"/>
</dbReference>
<dbReference type="OrthoDB" id="10253113at2759"/>
<keyword evidence="4" id="KW-0479">Metal-binding</keyword>
<keyword evidence="4" id="KW-0408">Iron</keyword>
<dbReference type="EMBL" id="HE681719">
    <property type="protein sequence ID" value="CCG20556.1"/>
    <property type="molecule type" value="Genomic_DNA"/>
</dbReference>
<evidence type="ECO:0000313" key="9">
    <source>
        <dbReference type="Proteomes" id="UP000005018"/>
    </source>
</evidence>
<dbReference type="Proteomes" id="UP000005018">
    <property type="component" value="Chromosome 1"/>
</dbReference>
<evidence type="ECO:0000313" key="8">
    <source>
        <dbReference type="EMBL" id="CCG20556.1"/>
    </source>
</evidence>
<protein>
    <recommendedName>
        <fullName evidence="2">Cytosolic Fe-S cluster assembly factor NAR1</fullName>
    </recommendedName>
    <alternativeName>
        <fullName evidence="3">Cytosolic Fe-S cluster assembly factor nar1</fullName>
    </alternativeName>
    <alternativeName>
        <fullName evidence="6">Nuclear architecture-related protein 1</fullName>
    </alternativeName>
</protein>
<evidence type="ECO:0000256" key="2">
    <source>
        <dbReference type="ARBA" id="ARBA00015854"/>
    </source>
</evidence>
<dbReference type="HOGENOM" id="CLU_018240_0_1_1"/>
<sequence length="533" mass="59121">MCNLSNTHFLLDFSTMSAILSADDLNDFISPGVACIKPVQDTNTNQEANGNGEVEIQIDSEGNPLEISKIDGKQTNLSPAQISLADCLACSGCITSAEEVLVAQHSHHELVKALKLQDKIFVASISQQSRASLATAYNLPVETIDKLLIDLLVNQMGFKYVVGTSLGRKLSLINEAQHVITNRGKGSNPILSSICPGWVLYAEKTHPYVLPMISTVKSAQQITGCLLKTLTAHDFHVQKSQVYHLSIMPCFDKKLESARPEIFGDTIPDVDCVLTAKELIALLEEESYQLVPKVNPPIVNLPTEDVYSLVAPNDWPYVQYSWTNDPGSASGGYAFNYLRCLQEDMMLKGHDESGFSMKIIRGKNSDVYEMRLSYKEDKVASAAIVNGFRNIQNLVRKLKPNGKATGRVNPLAARRRTRIKNSESTPVEETADPSKVDYVEIMACPSGCINGGGQINPPKDVSEKDWIDEVLKKYNTVPTFDLSLHPKEVQALIEWNKIFEQEHDVNQDRIYKTYFNEVEKPTDPTAILVGSKW</sequence>
<dbReference type="GeneID" id="14537518"/>
<accession>H8WVT3</accession>
<dbReference type="KEGG" id="cot:CORT_0A01650"/>
<dbReference type="SUPFAM" id="SSF53920">
    <property type="entry name" value="Fe-only hydrogenase"/>
    <property type="match status" value="1"/>
</dbReference>
<evidence type="ECO:0000256" key="3">
    <source>
        <dbReference type="ARBA" id="ARBA00017073"/>
    </source>
</evidence>
<evidence type="ECO:0000256" key="4">
    <source>
        <dbReference type="ARBA" id="ARBA00022485"/>
    </source>
</evidence>